<dbReference type="EMBL" id="JAOPGA020000972">
    <property type="protein sequence ID" value="KAL0483625.1"/>
    <property type="molecule type" value="Genomic_DNA"/>
</dbReference>
<dbReference type="InterPro" id="IPR008921">
    <property type="entry name" value="DNA_pol3_clamp-load_cplx_C"/>
</dbReference>
<evidence type="ECO:0000313" key="7">
    <source>
        <dbReference type="Proteomes" id="UP001431209"/>
    </source>
</evidence>
<feature type="domain" description="AAA+ ATPase" evidence="5">
    <location>
        <begin position="34"/>
        <end position="188"/>
    </location>
</feature>
<evidence type="ECO:0000256" key="2">
    <source>
        <dbReference type="ARBA" id="ARBA00005378"/>
    </source>
</evidence>
<dbReference type="GO" id="GO:0005663">
    <property type="term" value="C:DNA replication factor C complex"/>
    <property type="evidence" value="ECO:0007669"/>
    <property type="project" value="TreeGrafter"/>
</dbReference>
<comment type="caution">
    <text evidence="6">The sequence shown here is derived from an EMBL/GenBank/DDBJ whole genome shotgun (WGS) entry which is preliminary data.</text>
</comment>
<dbReference type="AlphaFoldDB" id="A0AAW2Z2N4"/>
<gene>
    <name evidence="6" type="ORF">AKO1_011455</name>
</gene>
<dbReference type="CDD" id="cd00009">
    <property type="entry name" value="AAA"/>
    <property type="match status" value="1"/>
</dbReference>
<dbReference type="GO" id="GO:0003689">
    <property type="term" value="F:DNA clamp loader activity"/>
    <property type="evidence" value="ECO:0007669"/>
    <property type="project" value="TreeGrafter"/>
</dbReference>
<dbReference type="GO" id="GO:0006281">
    <property type="term" value="P:DNA repair"/>
    <property type="evidence" value="ECO:0007669"/>
    <property type="project" value="UniProtKB-ARBA"/>
</dbReference>
<keyword evidence="7" id="KW-1185">Reference proteome</keyword>
<dbReference type="Gene3D" id="3.40.50.300">
    <property type="entry name" value="P-loop containing nucleotide triphosphate hydrolases"/>
    <property type="match status" value="1"/>
</dbReference>
<dbReference type="GO" id="GO:0005634">
    <property type="term" value="C:nucleus"/>
    <property type="evidence" value="ECO:0007669"/>
    <property type="project" value="UniProtKB-SubCell"/>
</dbReference>
<accession>A0AAW2Z2N4</accession>
<keyword evidence="3" id="KW-0235">DNA replication</keyword>
<dbReference type="Pfam" id="PF13177">
    <property type="entry name" value="DNA_pol3_delta2"/>
    <property type="match status" value="1"/>
</dbReference>
<keyword evidence="4" id="KW-0539">Nucleus</keyword>
<evidence type="ECO:0000256" key="3">
    <source>
        <dbReference type="ARBA" id="ARBA00022705"/>
    </source>
</evidence>
<organism evidence="6 7">
    <name type="scientific">Acrasis kona</name>
    <dbReference type="NCBI Taxonomy" id="1008807"/>
    <lineage>
        <taxon>Eukaryota</taxon>
        <taxon>Discoba</taxon>
        <taxon>Heterolobosea</taxon>
        <taxon>Tetramitia</taxon>
        <taxon>Eutetramitia</taxon>
        <taxon>Acrasidae</taxon>
        <taxon>Acrasis</taxon>
    </lineage>
</organism>
<dbReference type="FunFam" id="1.10.8.60:FF:000030">
    <property type="entry name" value="replication factor C subunit 3"/>
    <property type="match status" value="1"/>
</dbReference>
<dbReference type="PANTHER" id="PTHR11669:SF1">
    <property type="entry name" value="REPLICATION FACTOR C SUBUNIT 3"/>
    <property type="match status" value="1"/>
</dbReference>
<dbReference type="InterPro" id="IPR027417">
    <property type="entry name" value="P-loop_NTPase"/>
</dbReference>
<evidence type="ECO:0000313" key="6">
    <source>
        <dbReference type="EMBL" id="KAL0483625.1"/>
    </source>
</evidence>
<dbReference type="Pfam" id="PF22534">
    <property type="entry name" value="RFC_C"/>
    <property type="match status" value="1"/>
</dbReference>
<dbReference type="Gene3D" id="1.20.272.10">
    <property type="match status" value="1"/>
</dbReference>
<name>A0AAW2Z2N4_9EUKA</name>
<dbReference type="SMART" id="SM00382">
    <property type="entry name" value="AAA"/>
    <property type="match status" value="1"/>
</dbReference>
<comment type="subcellular location">
    <subcellularLocation>
        <location evidence="1">Nucleus</location>
    </subcellularLocation>
</comment>
<dbReference type="GO" id="GO:0003677">
    <property type="term" value="F:DNA binding"/>
    <property type="evidence" value="ECO:0007669"/>
    <property type="project" value="InterPro"/>
</dbReference>
<dbReference type="InterPro" id="IPR003593">
    <property type="entry name" value="AAA+_ATPase"/>
</dbReference>
<protein>
    <submittedName>
        <fullName evidence="6">Replication factor C subunit 3/5</fullName>
    </submittedName>
</protein>
<dbReference type="InterPro" id="IPR050238">
    <property type="entry name" value="DNA_Rep/Repair_Clamp_Loader"/>
</dbReference>
<evidence type="ECO:0000256" key="4">
    <source>
        <dbReference type="ARBA" id="ARBA00023242"/>
    </source>
</evidence>
<comment type="similarity">
    <text evidence="2">Belongs to the activator 1 small subunits family.</text>
</comment>
<dbReference type="Pfam" id="PF21960">
    <property type="entry name" value="RCF1-5-like_lid"/>
    <property type="match status" value="1"/>
</dbReference>
<reference evidence="6 7" key="1">
    <citation type="submission" date="2024-03" db="EMBL/GenBank/DDBJ databases">
        <title>The Acrasis kona genome and developmental transcriptomes reveal deep origins of eukaryotic multicellular pathways.</title>
        <authorList>
            <person name="Sheikh S."/>
            <person name="Fu C.-J."/>
            <person name="Brown M.W."/>
            <person name="Baldauf S.L."/>
        </authorList>
    </citation>
    <scope>NUCLEOTIDE SEQUENCE [LARGE SCALE GENOMIC DNA]</scope>
    <source>
        <strain evidence="6 7">ATCC MYA-3509</strain>
    </source>
</reference>
<dbReference type="SUPFAM" id="SSF48019">
    <property type="entry name" value="post-AAA+ oligomerization domain-like"/>
    <property type="match status" value="1"/>
</dbReference>
<dbReference type="GO" id="GO:0006271">
    <property type="term" value="P:DNA strand elongation involved in DNA replication"/>
    <property type="evidence" value="ECO:0007669"/>
    <property type="project" value="UniProtKB-ARBA"/>
</dbReference>
<dbReference type="FunFam" id="1.20.272.10:FF:000002">
    <property type="entry name" value="Replication factor C subunit 3"/>
    <property type="match status" value="1"/>
</dbReference>
<dbReference type="PANTHER" id="PTHR11669">
    <property type="entry name" value="REPLICATION FACTOR C / DNA POLYMERASE III GAMMA-TAU SUBUNIT"/>
    <property type="match status" value="1"/>
</dbReference>
<dbReference type="FunFam" id="3.40.50.300:FF:000136">
    <property type="entry name" value="Replication factor C subunit 5"/>
    <property type="match status" value="1"/>
</dbReference>
<dbReference type="Gene3D" id="1.10.8.60">
    <property type="match status" value="1"/>
</dbReference>
<evidence type="ECO:0000259" key="5">
    <source>
        <dbReference type="SMART" id="SM00382"/>
    </source>
</evidence>
<proteinExistence type="inferred from homology"/>
<dbReference type="SUPFAM" id="SSF52540">
    <property type="entry name" value="P-loop containing nucleoside triphosphate hydrolases"/>
    <property type="match status" value="1"/>
</dbReference>
<dbReference type="Proteomes" id="UP001431209">
    <property type="component" value="Unassembled WGS sequence"/>
</dbReference>
<sequence length="358" mass="40964">MVLLVDKYRPKSFDKMDIHKDMSQQLKNIVNTGDFPHLLFYGPSGAGKKTRVMALLKEVYGVKAEKTKLENKEIKVGSQLSKSITVTTLSSPCHIEINPSDSGNYDRYVIGTLLKEIAQSAPLDQSAERNFKVVIINEVDLLSREAQQALRRTMEKYVKTCRLVLMATSISKILSPIKSRCLCIRVPAPTSEEISTVLQKVAKQEVFNLPKAFCDEISEKSEGNLRRALLMLEASKAEKYPFTAGQKARLPEWERFIADIAKEIMEDQSPKRLLEIREKYYQLITNCIPPELILQKLANYLIVVVDYDVKHQVSHWSAFYEHRLKCGSRPIFHLEAFTAKIMSVYKRYVKLLSFVNNL</sequence>
<evidence type="ECO:0000256" key="1">
    <source>
        <dbReference type="ARBA" id="ARBA00004123"/>
    </source>
</evidence>